<accession>A0AAD9YRY8</accession>
<feature type="compositionally biased region" description="Polar residues" evidence="1">
    <location>
        <begin position="140"/>
        <end position="165"/>
    </location>
</feature>
<feature type="compositionally biased region" description="Acidic residues" evidence="1">
    <location>
        <begin position="471"/>
        <end position="480"/>
    </location>
</feature>
<dbReference type="AlphaFoldDB" id="A0AAD9YRY8"/>
<feature type="region of interest" description="Disordered" evidence="1">
    <location>
        <begin position="70"/>
        <end position="185"/>
    </location>
</feature>
<feature type="compositionally biased region" description="Pro residues" evidence="1">
    <location>
        <begin position="170"/>
        <end position="179"/>
    </location>
</feature>
<feature type="compositionally biased region" description="Basic and acidic residues" evidence="1">
    <location>
        <begin position="457"/>
        <end position="470"/>
    </location>
</feature>
<evidence type="ECO:0000313" key="2">
    <source>
        <dbReference type="EMBL" id="KAK2777297.1"/>
    </source>
</evidence>
<evidence type="ECO:0000313" key="3">
    <source>
        <dbReference type="Proteomes" id="UP001281614"/>
    </source>
</evidence>
<feature type="compositionally biased region" description="Polar residues" evidence="1">
    <location>
        <begin position="93"/>
        <end position="107"/>
    </location>
</feature>
<feature type="region of interest" description="Disordered" evidence="1">
    <location>
        <begin position="206"/>
        <end position="228"/>
    </location>
</feature>
<organism evidence="2 3">
    <name type="scientific">Colletotrichum kahawae</name>
    <name type="common">Coffee berry disease fungus</name>
    <dbReference type="NCBI Taxonomy" id="34407"/>
    <lineage>
        <taxon>Eukaryota</taxon>
        <taxon>Fungi</taxon>
        <taxon>Dikarya</taxon>
        <taxon>Ascomycota</taxon>
        <taxon>Pezizomycotina</taxon>
        <taxon>Sordariomycetes</taxon>
        <taxon>Hypocreomycetidae</taxon>
        <taxon>Glomerellales</taxon>
        <taxon>Glomerellaceae</taxon>
        <taxon>Colletotrichum</taxon>
        <taxon>Colletotrichum gloeosporioides species complex</taxon>
    </lineage>
</organism>
<sequence>MVGQITYTEEQILFILRLSLENEKRDEILRKYHQRFNKPLTASQLRYVKGKYGHDPEFGTALINGALPINGGARKTAPPSPPKQKPRIVIKRPSNSVNHVPSSTHSLCPTLPGPIQYQSPQHFTTGNAPLECQDRDFTGYPQQTIQTQSSLRYETCPQPTTGTNNAIPSHQPPPQPDPAWAPIWDPDHPYGYQPVLEHYKAQYNLNVPSKPATKRKREDLHDGGEQTNGESLQEEIAVDAKRVKMESPIMNLQYTYPAYDSAGAHDSSLYQTQSETTHMNAGVAQAVSPLTELLNQIDAEFLEQGGCKSTMPMAPNFSALPTYHASAAAMATAPSPAYFLQTPQFGFFDPYPDAIWYPGTDANGTFLASSPESMPSLSNQTFGISSNDTTSSWMTPYLDNMNEDGWHNTSSPLDDSLLNTPMFDPAMNQDLTPYMDPALFDDDQSGAETGQTQGSDHAVKQEADIMHSDEDGTFDWEDMLDFGSSTSDEGGKYQD</sequence>
<gene>
    <name evidence="2" type="ORF">CKAH01_12121</name>
</gene>
<comment type="caution">
    <text evidence="2">The sequence shown here is derived from an EMBL/GenBank/DDBJ whole genome shotgun (WGS) entry which is preliminary data.</text>
</comment>
<name>A0AAD9YRY8_COLKA</name>
<reference evidence="2" key="1">
    <citation type="submission" date="2023-02" db="EMBL/GenBank/DDBJ databases">
        <title>Colletotrichum kahawae CIFC_Que2 genome sequencing and assembly.</title>
        <authorList>
            <person name="Baroncelli R."/>
        </authorList>
    </citation>
    <scope>NUCLEOTIDE SEQUENCE</scope>
    <source>
        <strain evidence="2">CIFC_Que2</strain>
    </source>
</reference>
<dbReference type="EMBL" id="VYYT01000020">
    <property type="protein sequence ID" value="KAK2777297.1"/>
    <property type="molecule type" value="Genomic_DNA"/>
</dbReference>
<feature type="compositionally biased region" description="Polar residues" evidence="1">
    <location>
        <begin position="116"/>
        <end position="127"/>
    </location>
</feature>
<feature type="region of interest" description="Disordered" evidence="1">
    <location>
        <begin position="435"/>
        <end position="495"/>
    </location>
</feature>
<proteinExistence type="predicted"/>
<feature type="compositionally biased region" description="Polar residues" evidence="1">
    <location>
        <begin position="446"/>
        <end position="455"/>
    </location>
</feature>
<protein>
    <submittedName>
        <fullName evidence="2">Uncharacterized protein</fullName>
    </submittedName>
</protein>
<evidence type="ECO:0000256" key="1">
    <source>
        <dbReference type="SAM" id="MobiDB-lite"/>
    </source>
</evidence>
<keyword evidence="3" id="KW-1185">Reference proteome</keyword>
<dbReference type="Proteomes" id="UP001281614">
    <property type="component" value="Unassembled WGS sequence"/>
</dbReference>